<keyword evidence="2" id="KW-0472">Membrane</keyword>
<evidence type="ECO:0000313" key="5">
    <source>
        <dbReference type="Proteomes" id="UP000248198"/>
    </source>
</evidence>
<feature type="transmembrane region" description="Helical" evidence="2">
    <location>
        <begin position="12"/>
        <end position="29"/>
    </location>
</feature>
<evidence type="ECO:0000256" key="1">
    <source>
        <dbReference type="SAM" id="Coils"/>
    </source>
</evidence>
<feature type="domain" description="Signal transduction histidine kinase internal region" evidence="3">
    <location>
        <begin position="346"/>
        <end position="423"/>
    </location>
</feature>
<evidence type="ECO:0000313" key="4">
    <source>
        <dbReference type="EMBL" id="PYF68902.1"/>
    </source>
</evidence>
<dbReference type="Gene3D" id="3.30.450.20">
    <property type="entry name" value="PAS domain"/>
    <property type="match status" value="1"/>
</dbReference>
<dbReference type="EMBL" id="QKLU01000011">
    <property type="protein sequence ID" value="PYF68902.1"/>
    <property type="molecule type" value="Genomic_DNA"/>
</dbReference>
<dbReference type="OrthoDB" id="9809908at2"/>
<feature type="coiled-coil region" evidence="1">
    <location>
        <begin position="321"/>
        <end position="353"/>
    </location>
</feature>
<evidence type="ECO:0000256" key="2">
    <source>
        <dbReference type="SAM" id="Phobius"/>
    </source>
</evidence>
<keyword evidence="5" id="KW-1185">Reference proteome</keyword>
<name>A0A318U7R5_9SPHI</name>
<proteinExistence type="predicted"/>
<keyword evidence="2" id="KW-0812">Transmembrane</keyword>
<dbReference type="GO" id="GO:0000155">
    <property type="term" value="F:phosphorelay sensor kinase activity"/>
    <property type="evidence" value="ECO:0007669"/>
    <property type="project" value="InterPro"/>
</dbReference>
<dbReference type="InterPro" id="IPR050640">
    <property type="entry name" value="Bact_2-comp_sensor_kinase"/>
</dbReference>
<gene>
    <name evidence="4" type="ORF">B0O44_11180</name>
</gene>
<feature type="transmembrane region" description="Helical" evidence="2">
    <location>
        <begin position="285"/>
        <end position="303"/>
    </location>
</feature>
<keyword evidence="2" id="KW-1133">Transmembrane helix</keyword>
<protein>
    <submittedName>
        <fullName evidence="4">Histidine kinase</fullName>
    </submittedName>
</protein>
<keyword evidence="4" id="KW-0808">Transferase</keyword>
<evidence type="ECO:0000259" key="3">
    <source>
        <dbReference type="Pfam" id="PF06580"/>
    </source>
</evidence>
<comment type="caution">
    <text evidence="4">The sequence shown here is derived from an EMBL/GenBank/DDBJ whole genome shotgun (WGS) entry which is preliminary data.</text>
</comment>
<keyword evidence="1" id="KW-0175">Coiled coil</keyword>
<keyword evidence="4" id="KW-0418">Kinase</keyword>
<dbReference type="Proteomes" id="UP000248198">
    <property type="component" value="Unassembled WGS sequence"/>
</dbReference>
<organism evidence="4 5">
    <name type="scientific">Pedobacter nutrimenti</name>
    <dbReference type="NCBI Taxonomy" id="1241337"/>
    <lineage>
        <taxon>Bacteria</taxon>
        <taxon>Pseudomonadati</taxon>
        <taxon>Bacteroidota</taxon>
        <taxon>Sphingobacteriia</taxon>
        <taxon>Sphingobacteriales</taxon>
        <taxon>Sphingobacteriaceae</taxon>
        <taxon>Pedobacter</taxon>
    </lineage>
</organism>
<dbReference type="AlphaFoldDB" id="A0A318U7R5"/>
<dbReference type="PANTHER" id="PTHR34220">
    <property type="entry name" value="SENSOR HISTIDINE KINASE YPDA"/>
    <property type="match status" value="1"/>
</dbReference>
<sequence>MNLIPKNHKHLIVLGVVVFLCFLGMALFMNNKLKARTELLSNNKVLDIYYQHKASNVNHEFSKLISGLSAAERMMMGIQDRGQFIRRAAGLKNVLQNDPQVSQGWYACFNPKDTLFNVPEIGAAKIKNWLRREFTKKNDPQGSKGALITQADSLYWLQASRFWLADSTMVLIGLEVNLQKFQKYLWNVQDKSIAYAIILDGRGYCISHPDINFIGKRLPGLKQDYLDLLVKNNAVIKETVFSSYLGLPVLRTASVFHIGAMDWVMLVDTPAFVVDEEINGLRKNFIVIGLFSILIIVGVMAYLQHRWQKELMLRLELDANRKLLLLERKQLQIRTEKQEKENALLQLKVLKDKVNPHFLFNSMGSLNALIDRDTKLAREFVIKLSRVYRYLLDSYPNGLAGVAEELDFAAQYWFLLHIRFGEAMLPMSVEVKEEHLDRKLPFLSIQIAIENAVKHNMLSKEKPLKISIRSQGDKIVVVNNLQLRAFTEDSGKQGLSYIAGVYHYLEVTGLEHGQHQGEYRCAFPLL</sequence>
<dbReference type="PANTHER" id="PTHR34220:SF7">
    <property type="entry name" value="SENSOR HISTIDINE KINASE YPDA"/>
    <property type="match status" value="1"/>
</dbReference>
<dbReference type="Pfam" id="PF06580">
    <property type="entry name" value="His_kinase"/>
    <property type="match status" value="1"/>
</dbReference>
<reference evidence="4 5" key="1">
    <citation type="submission" date="2018-06" db="EMBL/GenBank/DDBJ databases">
        <title>Genomic Encyclopedia of Archaeal and Bacterial Type Strains, Phase II (KMG-II): from individual species to whole genera.</title>
        <authorList>
            <person name="Goeker M."/>
        </authorList>
    </citation>
    <scope>NUCLEOTIDE SEQUENCE [LARGE SCALE GENOMIC DNA]</scope>
    <source>
        <strain evidence="4 5">DSM 27372</strain>
    </source>
</reference>
<dbReference type="RefSeq" id="WP_110834570.1">
    <property type="nucleotide sequence ID" value="NZ_QKLU01000011.1"/>
</dbReference>
<dbReference type="InterPro" id="IPR010559">
    <property type="entry name" value="Sig_transdc_His_kin_internal"/>
</dbReference>
<accession>A0A318U7R5</accession>
<dbReference type="GO" id="GO:0016020">
    <property type="term" value="C:membrane"/>
    <property type="evidence" value="ECO:0007669"/>
    <property type="project" value="InterPro"/>
</dbReference>